<sequence length="270" mass="32105">MNIYSLSKQSYPGNRYKIAKFMVRTAFYYKPLNYLYSNLNEQSRLAITNHHPEFFTKPMRPYLALKLPRTQAMRMVVEHHNWIVNQGFSDVYDKGINIADISVDDETYHFVLSYESRYWKEGELTLRLTDFKENYYVISFTIYQGKAYIGGVQGPEKDEGFSKKVTKALFGLRPKSLILEVLRTWLNKNQISEILGINNKYHTYSSMRYGNISFDFDNYWTEHGGDLQKKQFYSVPLAQQRKDLESLSRTKRKMYRKRYQFLDSLPELLN</sequence>
<dbReference type="PANTHER" id="PTHR38785:SF1">
    <property type="entry name" value="HOMOLOG OF VIRK"/>
    <property type="match status" value="1"/>
</dbReference>
<organism evidence="1 2">
    <name type="scientific">Vibrio marisflavi CECT 7928</name>
    <dbReference type="NCBI Taxonomy" id="634439"/>
    <lineage>
        <taxon>Bacteria</taxon>
        <taxon>Pseudomonadati</taxon>
        <taxon>Pseudomonadota</taxon>
        <taxon>Gammaproteobacteria</taxon>
        <taxon>Vibrionales</taxon>
        <taxon>Vibrionaceae</taxon>
        <taxon>Vibrio</taxon>
    </lineage>
</organism>
<proteinExistence type="predicted"/>
<accession>A0ABN8DX76</accession>
<dbReference type="Pfam" id="PF04393">
    <property type="entry name" value="DUF535"/>
    <property type="match status" value="1"/>
</dbReference>
<reference evidence="1" key="1">
    <citation type="submission" date="2021-11" db="EMBL/GenBank/DDBJ databases">
        <authorList>
            <person name="Rodrigo-Torres L."/>
            <person name="Arahal R. D."/>
            <person name="Lucena T."/>
        </authorList>
    </citation>
    <scope>NUCLEOTIDE SEQUENCE</scope>
    <source>
        <strain evidence="1">CECT 7928</strain>
    </source>
</reference>
<dbReference type="RefSeq" id="WP_290368730.1">
    <property type="nucleotide sequence ID" value="NZ_CAKLDM010000001.1"/>
</dbReference>
<evidence type="ECO:0000313" key="1">
    <source>
        <dbReference type="EMBL" id="CAH0536082.1"/>
    </source>
</evidence>
<dbReference type="Proteomes" id="UP000838748">
    <property type="component" value="Unassembled WGS sequence"/>
</dbReference>
<evidence type="ECO:0008006" key="3">
    <source>
        <dbReference type="Google" id="ProtNLM"/>
    </source>
</evidence>
<dbReference type="PANTHER" id="PTHR38785">
    <property type="entry name" value="HOMOLOG OF VIRK"/>
    <property type="match status" value="1"/>
</dbReference>
<dbReference type="InterPro" id="IPR007488">
    <property type="entry name" value="DUF535"/>
</dbReference>
<name>A0ABN8DX76_9VIBR</name>
<comment type="caution">
    <text evidence="1">The sequence shown here is derived from an EMBL/GenBank/DDBJ whole genome shotgun (WGS) entry which is preliminary data.</text>
</comment>
<keyword evidence="2" id="KW-1185">Reference proteome</keyword>
<gene>
    <name evidence="1" type="ORF">VMF7928_00178</name>
</gene>
<dbReference type="EMBL" id="CAKLDM010000001">
    <property type="protein sequence ID" value="CAH0536082.1"/>
    <property type="molecule type" value="Genomic_DNA"/>
</dbReference>
<protein>
    <recommendedName>
        <fullName evidence="3">VirK protein</fullName>
    </recommendedName>
</protein>
<evidence type="ECO:0000313" key="2">
    <source>
        <dbReference type="Proteomes" id="UP000838748"/>
    </source>
</evidence>